<name>A0A7S3L8A1_9STRA</name>
<protein>
    <recommendedName>
        <fullName evidence="3">TLC domain-containing protein</fullName>
    </recommendedName>
</protein>
<organism evidence="2">
    <name type="scientific">Amphora coffeiformis</name>
    <dbReference type="NCBI Taxonomy" id="265554"/>
    <lineage>
        <taxon>Eukaryota</taxon>
        <taxon>Sar</taxon>
        <taxon>Stramenopiles</taxon>
        <taxon>Ochrophyta</taxon>
        <taxon>Bacillariophyta</taxon>
        <taxon>Bacillariophyceae</taxon>
        <taxon>Bacillariophycidae</taxon>
        <taxon>Thalassiophysales</taxon>
        <taxon>Catenulaceae</taxon>
        <taxon>Amphora</taxon>
    </lineage>
</organism>
<evidence type="ECO:0008006" key="3">
    <source>
        <dbReference type="Google" id="ProtNLM"/>
    </source>
</evidence>
<dbReference type="AlphaFoldDB" id="A0A7S3L8A1"/>
<feature type="transmembrane region" description="Helical" evidence="1">
    <location>
        <begin position="268"/>
        <end position="292"/>
    </location>
</feature>
<dbReference type="EMBL" id="HBIM01014955">
    <property type="protein sequence ID" value="CAE0414612.1"/>
    <property type="molecule type" value="Transcribed_RNA"/>
</dbReference>
<keyword evidence="1" id="KW-1133">Transmembrane helix</keyword>
<evidence type="ECO:0000256" key="1">
    <source>
        <dbReference type="SAM" id="Phobius"/>
    </source>
</evidence>
<feature type="transmembrane region" description="Helical" evidence="1">
    <location>
        <begin position="135"/>
        <end position="155"/>
    </location>
</feature>
<accession>A0A7S3L8A1</accession>
<keyword evidence="1" id="KW-0812">Transmembrane</keyword>
<keyword evidence="1" id="KW-0472">Membrane</keyword>
<dbReference type="GO" id="GO:0016020">
    <property type="term" value="C:membrane"/>
    <property type="evidence" value="ECO:0007669"/>
    <property type="project" value="UniProtKB-SubCell"/>
</dbReference>
<reference evidence="2" key="1">
    <citation type="submission" date="2021-01" db="EMBL/GenBank/DDBJ databases">
        <authorList>
            <person name="Corre E."/>
            <person name="Pelletier E."/>
            <person name="Niang G."/>
            <person name="Scheremetjew M."/>
            <person name="Finn R."/>
            <person name="Kale V."/>
            <person name="Holt S."/>
            <person name="Cochrane G."/>
            <person name="Meng A."/>
            <person name="Brown T."/>
            <person name="Cohen L."/>
        </authorList>
    </citation>
    <scope>NUCLEOTIDE SEQUENCE</scope>
    <source>
        <strain evidence="2">CCMP127</strain>
    </source>
</reference>
<proteinExistence type="predicted"/>
<evidence type="ECO:0000313" key="2">
    <source>
        <dbReference type="EMBL" id="CAE0414612.1"/>
    </source>
</evidence>
<sequence>MMVTMMELLTRYYETFQEYIDQVHSLLPQNTGEPILFDTDHLVESVVKPAFQAAMALYAIHFGVIVPILDHVWPKKKSDTPEEALSRSRVAFQITNFIGNLVMTVVGFVIEFDARRNMGVNNVQYRIQGFDDFGILPAWQIGVQIWSFPLGLLMVEEDSIMLVHHVALAWTALLPCCFRAGFRWHAPFFFGVFELSSLPLGAMALFKAHPAWMQEYPALYQNTRVVFAIAFLLVRIVWSLPKMLVYLADTGTFIFGLPFGSLTQGYCLVNFLGALILFGMQFYWGSLVVAGLTKFVLSKKGKPEKTVKEA</sequence>
<gene>
    <name evidence="2" type="ORF">ACOF00016_LOCUS11839</name>
</gene>
<feature type="transmembrane region" description="Helical" evidence="1">
    <location>
        <begin position="188"/>
        <end position="206"/>
    </location>
</feature>
<feature type="transmembrane region" description="Helical" evidence="1">
    <location>
        <begin position="90"/>
        <end position="110"/>
    </location>
</feature>
<feature type="transmembrane region" description="Helical" evidence="1">
    <location>
        <begin position="226"/>
        <end position="248"/>
    </location>
</feature>